<dbReference type="PANTHER" id="PTHR10773:SF19">
    <property type="match status" value="1"/>
</dbReference>
<evidence type="ECO:0000313" key="3">
    <source>
        <dbReference type="Proteomes" id="UP001652700"/>
    </source>
</evidence>
<organism evidence="2 3">
    <name type="scientific">Diabrotica virgifera virgifera</name>
    <name type="common">western corn rootworm</name>
    <dbReference type="NCBI Taxonomy" id="50390"/>
    <lineage>
        <taxon>Eukaryota</taxon>
        <taxon>Metazoa</taxon>
        <taxon>Ecdysozoa</taxon>
        <taxon>Arthropoda</taxon>
        <taxon>Hexapoda</taxon>
        <taxon>Insecta</taxon>
        <taxon>Pterygota</taxon>
        <taxon>Neoptera</taxon>
        <taxon>Endopterygota</taxon>
        <taxon>Coleoptera</taxon>
        <taxon>Polyphaga</taxon>
        <taxon>Cucujiformia</taxon>
        <taxon>Chrysomeloidea</taxon>
        <taxon>Chrysomelidae</taxon>
        <taxon>Galerucinae</taxon>
        <taxon>Diabroticina</taxon>
        <taxon>Diabroticites</taxon>
        <taxon>Diabrotica</taxon>
    </lineage>
</organism>
<protein>
    <recommendedName>
        <fullName evidence="4">Integrase catalytic domain-containing protein</fullName>
    </recommendedName>
</protein>
<dbReference type="RefSeq" id="XP_050519396.1">
    <property type="nucleotide sequence ID" value="XM_050663439.1"/>
</dbReference>
<sequence length="745" mass="86675">MLIRLLLQIKRMSRAQKLVEAALKENNENYLILTEESIEDMPVILFADSTSTYDNLTGNIMEIEPLASGTSEAATEVFINIEPLDIIPPISNADTQEIMNVARLDNDSPVSLKSVSEECLAPVTMYHCTAQEDNNTNLIDKYFSDDSDCMNAKLVPYSEHSDSDSEEEPRRIKRRKRCQVKKATWKDQMNKLHRENGQQYTGRKKIEGKWERIQKNKRVLKPRCKCRTTDKSALKCSEVSEEERKNIFEMFWRMNWGEKTVFVNGLVQEIPTKRPRDRKDPLLTRRQSTMVFNLNLTNDCRVRVCKTMFQNTLCLTKMTIWNWKKGKENISQKTNRHATKNPHEVEVKSLQEFLNNIPKMESHYCRKSSAKLYLLPEWTSKKALYNFYTLDWCTPRNITPLSIAKFSNTLEIENISLFKPKKDECEKCLSHKLGNIPDTEHKEHIERKNEARLEKEQDKNKEEFVFTMDTQAVLLAPKSNVSSLYYKTKICTHNFCIFNIKNKDGFCYLWNETEGGLSSDNYATIIVKFITEKLLPSIHREPGQDTKIILYSDGCTAQNRNVILANALLNVATLNNVTIQQKYLEVGHTQMEADSMHATIERKLKNKIIHIPAEYAEVCVGARKNPKPYNVSYLTHEFFKSFASLQFYKSIRPGKAIGDAKVTDIRALQYKQGNLYFKLRFTDEWQLLPQRCDKRVSVKPIESLPNLHENRLKISSRKFKDLQQLKSTLPVDYRDYYDNVPHEDS</sequence>
<evidence type="ECO:0008006" key="4">
    <source>
        <dbReference type="Google" id="ProtNLM"/>
    </source>
</evidence>
<dbReference type="PANTHER" id="PTHR10773">
    <property type="entry name" value="DNA-DIRECTED RNA POLYMERASES I, II, AND III SUBUNIT RPABC2"/>
    <property type="match status" value="1"/>
</dbReference>
<proteinExistence type="predicted"/>
<keyword evidence="3" id="KW-1185">Reference proteome</keyword>
<name>A0ABM5LAC7_DIAVI</name>
<feature type="region of interest" description="Disordered" evidence="1">
    <location>
        <begin position="155"/>
        <end position="177"/>
    </location>
</feature>
<evidence type="ECO:0000313" key="2">
    <source>
        <dbReference type="EnsemblMetazoa" id="XP_050519396.1"/>
    </source>
</evidence>
<dbReference type="GeneID" id="126893357"/>
<reference evidence="2" key="1">
    <citation type="submission" date="2025-05" db="UniProtKB">
        <authorList>
            <consortium name="EnsemblMetazoa"/>
        </authorList>
    </citation>
    <scope>IDENTIFICATION</scope>
</reference>
<dbReference type="Proteomes" id="UP001652700">
    <property type="component" value="Unplaced"/>
</dbReference>
<evidence type="ECO:0000256" key="1">
    <source>
        <dbReference type="SAM" id="MobiDB-lite"/>
    </source>
</evidence>
<accession>A0ABM5LAC7</accession>
<dbReference type="EnsemblMetazoa" id="XM_050663439.1">
    <property type="protein sequence ID" value="XP_050519396.1"/>
    <property type="gene ID" value="LOC126893357"/>
</dbReference>